<dbReference type="InterPro" id="IPR027417">
    <property type="entry name" value="P-loop_NTPase"/>
</dbReference>
<keyword evidence="6 10" id="KW-0418">Kinase</keyword>
<evidence type="ECO:0000313" key="11">
    <source>
        <dbReference type="EMBL" id="TXE11059.1"/>
    </source>
</evidence>
<evidence type="ECO:0000256" key="9">
    <source>
        <dbReference type="ARBA" id="ARBA00048090"/>
    </source>
</evidence>
<dbReference type="GO" id="GO:0046316">
    <property type="term" value="F:gluconokinase activity"/>
    <property type="evidence" value="ECO:0007669"/>
    <property type="project" value="UniProtKB-EC"/>
</dbReference>
<gene>
    <name evidence="11" type="ORF">ESV85_12585</name>
</gene>
<evidence type="ECO:0000256" key="8">
    <source>
        <dbReference type="ARBA" id="ARBA00023064"/>
    </source>
</evidence>
<evidence type="ECO:0000256" key="7">
    <source>
        <dbReference type="ARBA" id="ARBA00022840"/>
    </source>
</evidence>
<evidence type="ECO:0000256" key="2">
    <source>
        <dbReference type="ARBA" id="ARBA00008420"/>
    </source>
</evidence>
<evidence type="ECO:0000256" key="3">
    <source>
        <dbReference type="ARBA" id="ARBA00012054"/>
    </source>
</evidence>
<organism evidence="11 12">
    <name type="scientific">Algoriphagus aquimarinus</name>
    <dbReference type="NCBI Taxonomy" id="237018"/>
    <lineage>
        <taxon>Bacteria</taxon>
        <taxon>Pseudomonadati</taxon>
        <taxon>Bacteroidota</taxon>
        <taxon>Cytophagia</taxon>
        <taxon>Cytophagales</taxon>
        <taxon>Cyclobacteriaceae</taxon>
        <taxon>Algoriphagus</taxon>
    </lineage>
</organism>
<dbReference type="Pfam" id="PF01202">
    <property type="entry name" value="SKI"/>
    <property type="match status" value="1"/>
</dbReference>
<dbReference type="Proteomes" id="UP000321935">
    <property type="component" value="Unassembled WGS sequence"/>
</dbReference>
<evidence type="ECO:0000256" key="1">
    <source>
        <dbReference type="ARBA" id="ARBA00004761"/>
    </source>
</evidence>
<dbReference type="RefSeq" id="WP_146918103.1">
    <property type="nucleotide sequence ID" value="NZ_VORW01000007.1"/>
</dbReference>
<evidence type="ECO:0000256" key="6">
    <source>
        <dbReference type="ARBA" id="ARBA00022777"/>
    </source>
</evidence>
<keyword evidence="4 10" id="KW-0808">Transferase</keyword>
<dbReference type="CDD" id="cd02021">
    <property type="entry name" value="GntK"/>
    <property type="match status" value="1"/>
</dbReference>
<reference evidence="11 12" key="1">
    <citation type="submission" date="2019-08" db="EMBL/GenBank/DDBJ databases">
        <title>Genomes sequence of Algoriphagus aquimarinus ACAM450.</title>
        <authorList>
            <person name="Bowman J.P."/>
        </authorList>
    </citation>
    <scope>NUCLEOTIDE SEQUENCE [LARGE SCALE GENOMIC DNA]</scope>
    <source>
        <strain evidence="11 12">ACAM 450</strain>
    </source>
</reference>
<protein>
    <recommendedName>
        <fullName evidence="3 10">Gluconokinase</fullName>
        <ecNumber evidence="3 10">2.7.1.12</ecNumber>
    </recommendedName>
</protein>
<dbReference type="FunFam" id="3.40.50.300:FF:000522">
    <property type="entry name" value="Gluconokinase"/>
    <property type="match status" value="1"/>
</dbReference>
<dbReference type="EMBL" id="VORW01000007">
    <property type="protein sequence ID" value="TXE11059.1"/>
    <property type="molecule type" value="Genomic_DNA"/>
</dbReference>
<comment type="catalytic activity">
    <reaction evidence="9 10">
        <text>D-gluconate + ATP = 6-phospho-D-gluconate + ADP + H(+)</text>
        <dbReference type="Rhea" id="RHEA:19433"/>
        <dbReference type="ChEBI" id="CHEBI:15378"/>
        <dbReference type="ChEBI" id="CHEBI:18391"/>
        <dbReference type="ChEBI" id="CHEBI:30616"/>
        <dbReference type="ChEBI" id="CHEBI:58759"/>
        <dbReference type="ChEBI" id="CHEBI:456216"/>
        <dbReference type="EC" id="2.7.1.12"/>
    </reaction>
</comment>
<accession>A0A5C7ATV1</accession>
<dbReference type="NCBIfam" id="TIGR01313">
    <property type="entry name" value="therm_gnt_kin"/>
    <property type="match status" value="1"/>
</dbReference>
<evidence type="ECO:0000313" key="12">
    <source>
        <dbReference type="Proteomes" id="UP000321935"/>
    </source>
</evidence>
<dbReference type="InterPro" id="IPR006001">
    <property type="entry name" value="Therm_gnt_kin"/>
</dbReference>
<dbReference type="EC" id="2.7.1.12" evidence="3 10"/>
<dbReference type="GO" id="GO:0005737">
    <property type="term" value="C:cytoplasm"/>
    <property type="evidence" value="ECO:0007669"/>
    <property type="project" value="TreeGrafter"/>
</dbReference>
<keyword evidence="8" id="KW-0311">Gluconate utilization</keyword>
<evidence type="ECO:0000256" key="5">
    <source>
        <dbReference type="ARBA" id="ARBA00022741"/>
    </source>
</evidence>
<comment type="similarity">
    <text evidence="2 10">Belongs to the gluconokinase GntK/GntV family.</text>
</comment>
<keyword evidence="7 10" id="KW-0067">ATP-binding</keyword>
<dbReference type="PANTHER" id="PTHR43442:SF3">
    <property type="entry name" value="GLUCONOKINASE-RELATED"/>
    <property type="match status" value="1"/>
</dbReference>
<dbReference type="AlphaFoldDB" id="A0A5C7ATV1"/>
<comment type="caution">
    <text evidence="11">The sequence shown here is derived from an EMBL/GenBank/DDBJ whole genome shotgun (WGS) entry which is preliminary data.</text>
</comment>
<dbReference type="GO" id="GO:0005524">
    <property type="term" value="F:ATP binding"/>
    <property type="evidence" value="ECO:0007669"/>
    <property type="project" value="UniProtKB-KW"/>
</dbReference>
<evidence type="ECO:0000256" key="4">
    <source>
        <dbReference type="ARBA" id="ARBA00022679"/>
    </source>
</evidence>
<dbReference type="Gene3D" id="3.40.50.300">
    <property type="entry name" value="P-loop containing nucleotide triphosphate hydrolases"/>
    <property type="match status" value="1"/>
</dbReference>
<dbReference type="PANTHER" id="PTHR43442">
    <property type="entry name" value="GLUCONOKINASE-RELATED"/>
    <property type="match status" value="1"/>
</dbReference>
<dbReference type="GO" id="GO:0019521">
    <property type="term" value="P:D-gluconate metabolic process"/>
    <property type="evidence" value="ECO:0007669"/>
    <property type="project" value="UniProtKB-KW"/>
</dbReference>
<dbReference type="InterPro" id="IPR031322">
    <property type="entry name" value="Shikimate/glucono_kinase"/>
</dbReference>
<dbReference type="OrthoDB" id="9813917at2"/>
<keyword evidence="5 10" id="KW-0547">Nucleotide-binding</keyword>
<proteinExistence type="inferred from homology"/>
<name>A0A5C7ATV1_9BACT</name>
<dbReference type="SUPFAM" id="SSF52540">
    <property type="entry name" value="P-loop containing nucleoside triphosphate hydrolases"/>
    <property type="match status" value="1"/>
</dbReference>
<evidence type="ECO:0000256" key="10">
    <source>
        <dbReference type="RuleBase" id="RU363066"/>
    </source>
</evidence>
<sequence>MLIVVTGVSGTGKTTIGSDIADTLDLPFFDADNFHPAENIEKMSLGFPLNDEDRMPWLQSLADILVKSEQNDGAVLACSALKESYREILKVQKDMHWIHLKGDRELIWRRMLARKNHYMKASMLDSQFATWEEPSYGLKLNIYKTPEEMLAEALRYLGVPMSSGK</sequence>
<comment type="pathway">
    <text evidence="1">Carbohydrate acid metabolism.</text>
</comment>